<reference evidence="2" key="1">
    <citation type="submission" date="2023-05" db="EMBL/GenBank/DDBJ databases">
        <title>Metabolic capabilities are highly conserved among human nasal-associated Corynebacterium species in pangenomic analyses.</title>
        <authorList>
            <person name="Tran T.H."/>
            <person name="Roberts A.Q."/>
            <person name="Escapa I.F."/>
            <person name="Gao W."/>
            <person name="Conlan S."/>
            <person name="Kong H."/>
            <person name="Segre J.A."/>
            <person name="Kelly M.S."/>
            <person name="Lemon K.P."/>
        </authorList>
    </citation>
    <scope>NUCLEOTIDE SEQUENCE</scope>
    <source>
        <strain evidence="2">KPL2618</strain>
    </source>
</reference>
<sequence length="193" mass="20181">MEFSLLGHACVAVEAPGGRILIDPGTMTPTIPDADAVLITHAHADHLDSDRLPDAPLWAPAEACEQLGRGTAVAPGETITVADLDIEALGGQHAPIHPNIPRPANVGYYLGGLLHPGDQYIDHPADVLLLPIAGPWVKAAEAADYAQRVGAAVTIPIHDAVLSDVGRTAFDTMLTKAGVQGYKRLNPGEKFTA</sequence>
<dbReference type="RefSeq" id="WP_284636316.1">
    <property type="nucleotide sequence ID" value="NZ_JASNVC010000003.1"/>
</dbReference>
<organism evidence="2 3">
    <name type="scientific">Corynebacterium accolens</name>
    <dbReference type="NCBI Taxonomy" id="38284"/>
    <lineage>
        <taxon>Bacteria</taxon>
        <taxon>Bacillati</taxon>
        <taxon>Actinomycetota</taxon>
        <taxon>Actinomycetes</taxon>
        <taxon>Mycobacteriales</taxon>
        <taxon>Corynebacteriaceae</taxon>
        <taxon>Corynebacterium</taxon>
    </lineage>
</organism>
<evidence type="ECO:0000313" key="3">
    <source>
        <dbReference type="Proteomes" id="UP001230317"/>
    </source>
</evidence>
<evidence type="ECO:0000259" key="1">
    <source>
        <dbReference type="SMART" id="SM00849"/>
    </source>
</evidence>
<protein>
    <submittedName>
        <fullName evidence="2">MBL fold metallo-hydrolase</fullName>
    </submittedName>
</protein>
<name>A0AAP4F8W1_9CORY</name>
<dbReference type="SUPFAM" id="SSF56281">
    <property type="entry name" value="Metallo-hydrolase/oxidoreductase"/>
    <property type="match status" value="1"/>
</dbReference>
<comment type="caution">
    <text evidence="2">The sequence shown here is derived from an EMBL/GenBank/DDBJ whole genome shotgun (WGS) entry which is preliminary data.</text>
</comment>
<dbReference type="InterPro" id="IPR001279">
    <property type="entry name" value="Metallo-B-lactamas"/>
</dbReference>
<dbReference type="PANTHER" id="PTHR43546:SF3">
    <property type="entry name" value="UPF0173 METAL-DEPENDENT HYDROLASE MJ1163"/>
    <property type="match status" value="1"/>
</dbReference>
<dbReference type="Gene3D" id="3.60.15.10">
    <property type="entry name" value="Ribonuclease Z/Hydroxyacylglutathione hydrolase-like"/>
    <property type="match status" value="1"/>
</dbReference>
<dbReference type="SMART" id="SM00849">
    <property type="entry name" value="Lactamase_B"/>
    <property type="match status" value="1"/>
</dbReference>
<feature type="domain" description="Metallo-beta-lactamase" evidence="1">
    <location>
        <begin position="7"/>
        <end position="158"/>
    </location>
</feature>
<dbReference type="Pfam" id="PF13483">
    <property type="entry name" value="Lactamase_B_3"/>
    <property type="match status" value="1"/>
</dbReference>
<evidence type="ECO:0000313" key="2">
    <source>
        <dbReference type="EMBL" id="MDK4335508.1"/>
    </source>
</evidence>
<dbReference type="PANTHER" id="PTHR43546">
    <property type="entry name" value="UPF0173 METAL-DEPENDENT HYDROLASE MJ1163-RELATED"/>
    <property type="match status" value="1"/>
</dbReference>
<dbReference type="AlphaFoldDB" id="A0AAP4F8W1"/>
<dbReference type="EMBL" id="JASNVU010000011">
    <property type="protein sequence ID" value="MDK4335508.1"/>
    <property type="molecule type" value="Genomic_DNA"/>
</dbReference>
<dbReference type="InterPro" id="IPR036866">
    <property type="entry name" value="RibonucZ/Hydroxyglut_hydro"/>
</dbReference>
<dbReference type="Proteomes" id="UP001230317">
    <property type="component" value="Unassembled WGS sequence"/>
</dbReference>
<dbReference type="InterPro" id="IPR050114">
    <property type="entry name" value="UPF0173_UPF0282_UlaG_hydrolase"/>
</dbReference>
<accession>A0AAP4F8W1</accession>
<gene>
    <name evidence="2" type="ORF">QPX58_08815</name>
</gene>
<proteinExistence type="predicted"/>